<evidence type="ECO:0000256" key="1">
    <source>
        <dbReference type="SAM" id="MobiDB-lite"/>
    </source>
</evidence>
<accession>A0A4R7J0P9</accession>
<dbReference type="EMBL" id="SOAW01000003">
    <property type="protein sequence ID" value="TDT29956.1"/>
    <property type="molecule type" value="Genomic_DNA"/>
</dbReference>
<organism evidence="2 3">
    <name type="scientific">Naumannella halotolerans</name>
    <dbReference type="NCBI Taxonomy" id="993414"/>
    <lineage>
        <taxon>Bacteria</taxon>
        <taxon>Bacillati</taxon>
        <taxon>Actinomycetota</taxon>
        <taxon>Actinomycetes</taxon>
        <taxon>Propionibacteriales</taxon>
        <taxon>Propionibacteriaceae</taxon>
        <taxon>Naumannella</taxon>
    </lineage>
</organism>
<keyword evidence="3" id="KW-1185">Reference proteome</keyword>
<dbReference type="Proteomes" id="UP000295371">
    <property type="component" value="Unassembled WGS sequence"/>
</dbReference>
<protein>
    <submittedName>
        <fullName evidence="2">Uncharacterized protein</fullName>
    </submittedName>
</protein>
<feature type="region of interest" description="Disordered" evidence="1">
    <location>
        <begin position="1"/>
        <end position="23"/>
    </location>
</feature>
<dbReference type="RefSeq" id="WP_279586499.1">
    <property type="nucleotide sequence ID" value="NZ_SOAW01000003.1"/>
</dbReference>
<gene>
    <name evidence="2" type="ORF">CLV29_2979</name>
</gene>
<dbReference type="InterPro" id="IPR045499">
    <property type="entry name" value="DUF6492"/>
</dbReference>
<evidence type="ECO:0000313" key="2">
    <source>
        <dbReference type="EMBL" id="TDT29956.1"/>
    </source>
</evidence>
<proteinExistence type="predicted"/>
<name>A0A4R7J0P9_9ACTN</name>
<feature type="compositionally biased region" description="Low complexity" evidence="1">
    <location>
        <begin position="1"/>
        <end position="18"/>
    </location>
</feature>
<dbReference type="Pfam" id="PF20102">
    <property type="entry name" value="DUF6492"/>
    <property type="match status" value="1"/>
</dbReference>
<dbReference type="AlphaFoldDB" id="A0A4R7J0P9"/>
<reference evidence="2 3" key="1">
    <citation type="submission" date="2019-03" db="EMBL/GenBank/DDBJ databases">
        <title>Genomic Encyclopedia of Archaeal and Bacterial Type Strains, Phase II (KMG-II): from individual species to whole genera.</title>
        <authorList>
            <person name="Goeker M."/>
        </authorList>
    </citation>
    <scope>NUCLEOTIDE SEQUENCE [LARGE SCALE GENOMIC DNA]</scope>
    <source>
        <strain evidence="2 3">DSM 24323</strain>
    </source>
</reference>
<evidence type="ECO:0000313" key="3">
    <source>
        <dbReference type="Proteomes" id="UP000295371"/>
    </source>
</evidence>
<sequence>MTAAGSPEGPGSPAPACSRPGSAPPSATIPAWSIVVVCFPGEFNLLRLLLRSLSKHLDPTDLDTILVLWNTDPGDDTSIDRYRPGLISALDAGRQLSPRLQLVPATPFLTPSERGMPGWSRQQILKLKAAETVPSPAYVVLDAKNIVLAPVSRQTFFAPDGRAFSKRVDASRPGKFTDFLQTALDLFGADTDQLAPERSLPTVTPATLFVDVVTAMRAELLRRHHETPATYINRPNPRTSEFLLYAGYCAAHGLIEDRYRFSHHVSSATLYTVGPDTRAGLDKALARMSAQKTIFIGVHRRRWPRLADADRERLGNLLIDRGIFDNRTQLMHEFGYAPDRSPEV</sequence>
<comment type="caution">
    <text evidence="2">The sequence shown here is derived from an EMBL/GenBank/DDBJ whole genome shotgun (WGS) entry which is preliminary data.</text>
</comment>